<dbReference type="SUPFAM" id="SSF142338">
    <property type="entry name" value="CofD-like"/>
    <property type="match status" value="1"/>
</dbReference>
<evidence type="ECO:0008006" key="4">
    <source>
        <dbReference type="Google" id="ProtNLM"/>
    </source>
</evidence>
<reference evidence="2 3" key="1">
    <citation type="journal article" date="2016" name="Nat. Commun.">
        <title>Thousands of microbial genomes shed light on interconnected biogeochemical processes in an aquifer system.</title>
        <authorList>
            <person name="Anantharaman K."/>
            <person name="Brown C.T."/>
            <person name="Hug L.A."/>
            <person name="Sharon I."/>
            <person name="Castelle C.J."/>
            <person name="Probst A.J."/>
            <person name="Thomas B.C."/>
            <person name="Singh A."/>
            <person name="Wilkins M.J."/>
            <person name="Karaoz U."/>
            <person name="Brodie E.L."/>
            <person name="Williams K.H."/>
            <person name="Hubbard S.S."/>
            <person name="Banfield J.F."/>
        </authorList>
    </citation>
    <scope>NUCLEOTIDE SEQUENCE [LARGE SCALE GENOMIC DNA]</scope>
</reference>
<accession>A0A1F4UPE5</accession>
<keyword evidence="1" id="KW-0963">Cytoplasm</keyword>
<dbReference type="Pfam" id="PF01933">
    <property type="entry name" value="CofD"/>
    <property type="match status" value="1"/>
</dbReference>
<dbReference type="Gene3D" id="3.40.50.10680">
    <property type="entry name" value="CofD-like domains"/>
    <property type="match status" value="1"/>
</dbReference>
<comment type="caution">
    <text evidence="2">The sequence shown here is derived from an EMBL/GenBank/DDBJ whole genome shotgun (WGS) entry which is preliminary data.</text>
</comment>
<proteinExistence type="predicted"/>
<dbReference type="InterPro" id="IPR038136">
    <property type="entry name" value="CofD-like_dom_sf"/>
</dbReference>
<dbReference type="CDD" id="cd07187">
    <property type="entry name" value="YvcK_like"/>
    <property type="match status" value="1"/>
</dbReference>
<sequence length="318" mass="34721">MVNKKIVCLGGGIGTVNLIKGLKDYYSDICVVVSMADDGGSSGRLRRLYNIPPPGDLVSCMSALIKNNDLALASLLMYRFRGDRYGKDKELGGQKLGNLIMAAMVDIAGNFEQAISLFKKTFNIVGNFLPATAEAVSISARTIEGKLIHGEKIIDTGKYRGKRVLDKVFLNPFDAKANPKLIKNIGEADVIIAGPGDLYTTILPVLITKGVGKILEASKAVKIFVVNVANKPFETKGYDVGDYVRAIERHLGHFPFDKIVANNNYAPEIPPNLHYEYVDAGGFKNRSHTALIEGDFVSSEFPLYHNSQKLAKTIVKNI</sequence>
<dbReference type="GO" id="GO:0043743">
    <property type="term" value="F:LPPG:FO 2-phospho-L-lactate transferase activity"/>
    <property type="evidence" value="ECO:0007669"/>
    <property type="project" value="InterPro"/>
</dbReference>
<dbReference type="NCBIfam" id="TIGR01826">
    <property type="entry name" value="CofD_related"/>
    <property type="match status" value="1"/>
</dbReference>
<dbReference type="InterPro" id="IPR002882">
    <property type="entry name" value="CofD"/>
</dbReference>
<dbReference type="AlphaFoldDB" id="A0A1F4UPE5"/>
<protein>
    <recommendedName>
        <fullName evidence="4">Gluconeogenesis factor</fullName>
    </recommendedName>
</protein>
<evidence type="ECO:0000313" key="3">
    <source>
        <dbReference type="Proteomes" id="UP000176444"/>
    </source>
</evidence>
<gene>
    <name evidence="2" type="ORF">A2713_01345</name>
</gene>
<dbReference type="Proteomes" id="UP000176444">
    <property type="component" value="Unassembled WGS sequence"/>
</dbReference>
<dbReference type="EMBL" id="MEUX01000029">
    <property type="protein sequence ID" value="OGC46841.1"/>
    <property type="molecule type" value="Genomic_DNA"/>
</dbReference>
<dbReference type="InterPro" id="IPR010119">
    <property type="entry name" value="Gluconeogen_factor"/>
</dbReference>
<name>A0A1F4UPE5_UNCKA</name>
<evidence type="ECO:0000313" key="2">
    <source>
        <dbReference type="EMBL" id="OGC46841.1"/>
    </source>
</evidence>
<dbReference type="PANTHER" id="PTHR30135:SF3">
    <property type="entry name" value="GLUCONEOGENESIS FACTOR-RELATED"/>
    <property type="match status" value="1"/>
</dbReference>
<dbReference type="PANTHER" id="PTHR30135">
    <property type="entry name" value="UNCHARACTERIZED PROTEIN YVCK-RELATED"/>
    <property type="match status" value="1"/>
</dbReference>
<organism evidence="2 3">
    <name type="scientific">candidate division WWE3 bacterium RIFCSPHIGHO2_01_FULL_35_17</name>
    <dbReference type="NCBI Taxonomy" id="1802614"/>
    <lineage>
        <taxon>Bacteria</taxon>
        <taxon>Katanobacteria</taxon>
    </lineage>
</organism>
<evidence type="ECO:0000256" key="1">
    <source>
        <dbReference type="ARBA" id="ARBA00022490"/>
    </source>
</evidence>